<evidence type="ECO:0000256" key="1">
    <source>
        <dbReference type="ARBA" id="ARBA00004370"/>
    </source>
</evidence>
<dbReference type="SUPFAM" id="SSF81660">
    <property type="entry name" value="Metal cation-transporting ATPase, ATP-binding domain N"/>
    <property type="match status" value="1"/>
</dbReference>
<feature type="region of interest" description="Disordered" evidence="8">
    <location>
        <begin position="66"/>
        <end position="185"/>
    </location>
</feature>
<keyword evidence="3 9" id="KW-0812">Transmembrane</keyword>
<keyword evidence="4 9" id="KW-1133">Transmembrane helix</keyword>
<dbReference type="InterPro" id="IPR023214">
    <property type="entry name" value="HAD_sf"/>
</dbReference>
<feature type="transmembrane region" description="Helical" evidence="9">
    <location>
        <begin position="267"/>
        <end position="284"/>
    </location>
</feature>
<keyword evidence="5 9" id="KW-0472">Membrane</keyword>
<feature type="compositionally biased region" description="Pro residues" evidence="8">
    <location>
        <begin position="169"/>
        <end position="180"/>
    </location>
</feature>
<feature type="transmembrane region" description="Helical" evidence="9">
    <location>
        <begin position="803"/>
        <end position="820"/>
    </location>
</feature>
<dbReference type="Gene3D" id="3.40.50.1000">
    <property type="entry name" value="HAD superfamily/HAD-like"/>
    <property type="match status" value="1"/>
</dbReference>
<feature type="transmembrane region" description="Helical" evidence="9">
    <location>
        <begin position="442"/>
        <end position="461"/>
    </location>
</feature>
<dbReference type="EC" id="7.2.2.12" evidence="6"/>
<dbReference type="EMBL" id="CP089982">
    <property type="protein sequence ID" value="WXA93138.1"/>
    <property type="molecule type" value="Genomic_DNA"/>
</dbReference>
<evidence type="ECO:0000313" key="11">
    <source>
        <dbReference type="EMBL" id="WXA93138.1"/>
    </source>
</evidence>
<organism evidence="11 12">
    <name type="scientific">Pendulispora brunnea</name>
    <dbReference type="NCBI Taxonomy" id="2905690"/>
    <lineage>
        <taxon>Bacteria</taxon>
        <taxon>Pseudomonadati</taxon>
        <taxon>Myxococcota</taxon>
        <taxon>Myxococcia</taxon>
        <taxon>Myxococcales</taxon>
        <taxon>Sorangiineae</taxon>
        <taxon>Pendulisporaceae</taxon>
        <taxon>Pendulispora</taxon>
    </lineage>
</organism>
<dbReference type="InterPro" id="IPR008250">
    <property type="entry name" value="ATPase_P-typ_transduc_dom_A_sf"/>
</dbReference>
<dbReference type="InterPro" id="IPR051014">
    <property type="entry name" value="Cation_Transport_ATPase_IB"/>
</dbReference>
<evidence type="ECO:0000256" key="6">
    <source>
        <dbReference type="ARBA" id="ARBA00039097"/>
    </source>
</evidence>
<dbReference type="NCBIfam" id="TIGR01494">
    <property type="entry name" value="ATPase_P-type"/>
    <property type="match status" value="1"/>
</dbReference>
<dbReference type="Gene3D" id="2.70.150.10">
    <property type="entry name" value="Calcium-transporting ATPase, cytoplasmic transduction domain A"/>
    <property type="match status" value="1"/>
</dbReference>
<feature type="compositionally biased region" description="Acidic residues" evidence="8">
    <location>
        <begin position="149"/>
        <end position="166"/>
    </location>
</feature>
<feature type="domain" description="TRASH" evidence="10">
    <location>
        <begin position="15"/>
        <end position="53"/>
    </location>
</feature>
<sequence length="828" mass="86026">MDGRTPSPASTTHACPACGKKIDPLRAGEVAILEGQFFYFCDRTCKRDYVSSAGSMSVLQRFTADPPPVAPSAVPIIKPPPTTHTNGAREAVPPPAESWPDLDEPRLSSRSLPETEPLVTGHEPYDSAEELQHEESPALSHRAAAIEEAPYEEEPVEEPPPDEEEPAPAHAPDPAPPPAPEAEEEREIGIGIGRAESHAEERGWRAFLRAKQDPLAYAGAALGVLAAVVALAGAQVAREPLAVLACAIWLVRVFTSRHDRALAHPYIAAFPPVLALIAALWAAGGHEANAGSLASFAGLCAAAALVIAVRVDRALEPMAHHRARIAEALDVRVRVVRGAETLELYPAQVKPGEHVIVEAGEVVGVDAIVAAGEATVIPWIDGPAEARKKEGDAIVAGAKVVSGTLRLMTTWAAHERAWVRLLLDPDLRIDVAAPLARGTRLLLERGVPIAALLVGVAVIANDGHGPAVLAAVAAAAMALGVWGVGAALALYYAQGQAEALSYGIVFKDARAFQDAGVADVAVVCSRGTVLMGEPEIVALEPLGSLEENRVLALAAGAETASSHPFASAILRAAQSRGIRIENVRNATAHAGLGVTALSARGERLVVGSRALLLEERVSVALADTRVSELEGQGRSVLLVALGGKLVGLVALQDGLRAGARAAVQRLHDARIEPVLLSGEARDTCETLGRALDIDHIRPEVLPTDRGTEVRALREGGHAVAVLGHPQSDDAALGAADVSVALSAAGATPGEWSVALASDDVRHAALALALARTTRERTRLAFILGIAPGVAVTLALAAGLLPLVIAPIAAVVATLGTLAHARARESRIA</sequence>
<gene>
    <name evidence="11" type="ORF">LZC95_42640</name>
</gene>
<name>A0ABZ2K339_9BACT</name>
<feature type="transmembrane region" description="Helical" evidence="9">
    <location>
        <begin position="290"/>
        <end position="309"/>
    </location>
</feature>
<evidence type="ECO:0000256" key="7">
    <source>
        <dbReference type="ARBA" id="ARBA00047308"/>
    </source>
</evidence>
<dbReference type="PANTHER" id="PTHR48085">
    <property type="entry name" value="CADMIUM/ZINC-TRANSPORTING ATPASE HMA2-RELATED"/>
    <property type="match status" value="1"/>
</dbReference>
<dbReference type="Pfam" id="PF00702">
    <property type="entry name" value="Hydrolase"/>
    <property type="match status" value="1"/>
</dbReference>
<feature type="transmembrane region" description="Helical" evidence="9">
    <location>
        <begin position="215"/>
        <end position="234"/>
    </location>
</feature>
<evidence type="ECO:0000256" key="2">
    <source>
        <dbReference type="ARBA" id="ARBA00006024"/>
    </source>
</evidence>
<comment type="catalytic activity">
    <reaction evidence="7">
        <text>Zn(2+)(in) + ATP + H2O = Zn(2+)(out) + ADP + phosphate + H(+)</text>
        <dbReference type="Rhea" id="RHEA:20621"/>
        <dbReference type="ChEBI" id="CHEBI:15377"/>
        <dbReference type="ChEBI" id="CHEBI:15378"/>
        <dbReference type="ChEBI" id="CHEBI:29105"/>
        <dbReference type="ChEBI" id="CHEBI:30616"/>
        <dbReference type="ChEBI" id="CHEBI:43474"/>
        <dbReference type="ChEBI" id="CHEBI:456216"/>
        <dbReference type="EC" id="7.2.2.12"/>
    </reaction>
</comment>
<evidence type="ECO:0000256" key="3">
    <source>
        <dbReference type="ARBA" id="ARBA00022692"/>
    </source>
</evidence>
<dbReference type="InterPro" id="IPR036412">
    <property type="entry name" value="HAD-like_sf"/>
</dbReference>
<evidence type="ECO:0000256" key="4">
    <source>
        <dbReference type="ARBA" id="ARBA00022989"/>
    </source>
</evidence>
<dbReference type="InterPro" id="IPR059000">
    <property type="entry name" value="ATPase_P-type_domA"/>
</dbReference>
<dbReference type="InterPro" id="IPR011017">
    <property type="entry name" value="TRASH_dom"/>
</dbReference>
<evidence type="ECO:0000256" key="8">
    <source>
        <dbReference type="SAM" id="MobiDB-lite"/>
    </source>
</evidence>
<protein>
    <recommendedName>
        <fullName evidence="6">P-type Zn(2+) transporter</fullName>
        <ecNumber evidence="6">7.2.2.12</ecNumber>
    </recommendedName>
</protein>
<feature type="transmembrane region" description="Helical" evidence="9">
    <location>
        <begin position="467"/>
        <end position="492"/>
    </location>
</feature>
<comment type="subcellular location">
    <subcellularLocation>
        <location evidence="1">Membrane</location>
    </subcellularLocation>
</comment>
<comment type="similarity">
    <text evidence="2">Belongs to the cation transport ATPase (P-type) (TC 3.A.3) family. Type IB subfamily.</text>
</comment>
<keyword evidence="12" id="KW-1185">Reference proteome</keyword>
<reference evidence="11 12" key="1">
    <citation type="submission" date="2021-12" db="EMBL/GenBank/DDBJ databases">
        <title>Discovery of the Pendulisporaceae a myxobacterial family with distinct sporulation behavior and unique specialized metabolism.</title>
        <authorList>
            <person name="Garcia R."/>
            <person name="Popoff A."/>
            <person name="Bader C.D."/>
            <person name="Loehr J."/>
            <person name="Walesch S."/>
            <person name="Walt C."/>
            <person name="Boldt J."/>
            <person name="Bunk B."/>
            <person name="Haeckl F.J.F.P.J."/>
            <person name="Gunesch A.P."/>
            <person name="Birkelbach J."/>
            <person name="Nuebel U."/>
            <person name="Pietschmann T."/>
            <person name="Bach T."/>
            <person name="Mueller R."/>
        </authorList>
    </citation>
    <scope>NUCLEOTIDE SEQUENCE [LARGE SCALE GENOMIC DNA]</scope>
    <source>
        <strain evidence="11 12">MSr12523</strain>
    </source>
</reference>
<dbReference type="Proteomes" id="UP001379533">
    <property type="component" value="Chromosome"/>
</dbReference>
<dbReference type="Gene3D" id="3.40.1110.10">
    <property type="entry name" value="Calcium-transporting ATPase, cytoplasmic domain N"/>
    <property type="match status" value="1"/>
</dbReference>
<dbReference type="PANTHER" id="PTHR48085:SF5">
    <property type="entry name" value="CADMIUM_ZINC-TRANSPORTING ATPASE HMA4-RELATED"/>
    <property type="match status" value="1"/>
</dbReference>
<dbReference type="SUPFAM" id="SSF81653">
    <property type="entry name" value="Calcium ATPase, transduction domain A"/>
    <property type="match status" value="1"/>
</dbReference>
<proteinExistence type="inferred from homology"/>
<dbReference type="RefSeq" id="WP_394843736.1">
    <property type="nucleotide sequence ID" value="NZ_CP089982.1"/>
</dbReference>
<dbReference type="SUPFAM" id="SSF56784">
    <property type="entry name" value="HAD-like"/>
    <property type="match status" value="1"/>
</dbReference>
<feature type="transmembrane region" description="Helical" evidence="9">
    <location>
        <begin position="779"/>
        <end position="797"/>
    </location>
</feature>
<dbReference type="InterPro" id="IPR023299">
    <property type="entry name" value="ATPase_P-typ_cyto_dom_N"/>
</dbReference>
<accession>A0ABZ2K339</accession>
<dbReference type="Pfam" id="PF00122">
    <property type="entry name" value="E1-E2_ATPase"/>
    <property type="match status" value="1"/>
</dbReference>
<evidence type="ECO:0000256" key="9">
    <source>
        <dbReference type="SAM" id="Phobius"/>
    </source>
</evidence>
<feature type="transmembrane region" description="Helical" evidence="9">
    <location>
        <begin position="240"/>
        <end position="255"/>
    </location>
</feature>
<evidence type="ECO:0000256" key="5">
    <source>
        <dbReference type="ARBA" id="ARBA00023136"/>
    </source>
</evidence>
<dbReference type="SMART" id="SM00746">
    <property type="entry name" value="TRASH"/>
    <property type="match status" value="1"/>
</dbReference>
<evidence type="ECO:0000313" key="12">
    <source>
        <dbReference type="Proteomes" id="UP001379533"/>
    </source>
</evidence>
<dbReference type="InterPro" id="IPR001757">
    <property type="entry name" value="P_typ_ATPase"/>
</dbReference>
<evidence type="ECO:0000259" key="10">
    <source>
        <dbReference type="SMART" id="SM00746"/>
    </source>
</evidence>